<dbReference type="PANTHER" id="PTHR46323">
    <property type="entry name" value="BETA-GALACTOSIDASE"/>
    <property type="match status" value="1"/>
</dbReference>
<evidence type="ECO:0000256" key="7">
    <source>
        <dbReference type="SAM" id="SignalP"/>
    </source>
</evidence>
<evidence type="ECO:0000259" key="10">
    <source>
        <dbReference type="Pfam" id="PF02837"/>
    </source>
</evidence>
<dbReference type="GO" id="GO:0004565">
    <property type="term" value="F:beta-galactosidase activity"/>
    <property type="evidence" value="ECO:0007669"/>
    <property type="project" value="UniProtKB-EC"/>
</dbReference>
<sequence length="963" mass="110719">MMPMKLKMPVAIVLFILGFSTFAQTRDTLDLEGNWAFQIDRNDLGTVEKWFTQKLKDNIILPGSMLTNNKGNDISIATHWTGSIYDSSFYFNPRYKKYQQPGDVKFPFWLTPKKEYVGAGWYQKEVNIPKDWKNQRLYLFLERAHTETVVWLDDTPLGMQNSMVAPHQYELPADIKAGKHTLTIRVDNRMKEINVGPDSHSLTDHTQGNWNGIIGKLKLIATPSVYIGTIQAYPDREQKEILFKIPVNQAETKKTTITLNLDLSTFNTSETTDFNFRKKEVRLTEKTDTLEVTYPLGENLKLWDEFHPALYRAHFSLTSKAGTDDQELSFGIRDFKTQGRSFTINDRPTFLRGTLDNAIFPLTGYPPMDVPFWERIFRIIKNHGLNHVRYHSWCPPEAAFKAADRLGIYLQPEGPSWANHGTALGVGRNIDRYIYEETNRMMQQYGNYASYVMMAYGNEPRGKQVEYLTAFNDYWKQKDARRLYTGASVGGSWPVIPNNEFMVRGGARDLDWKNHAPQSVNDFSENIKDFSVPFVSHETGQYCVFPNFDEIKKYTGAYEARNFELFQEDLADHQMSDQADAFFKASGKLQVLAYKYSIEKAMRTPGYSGYQLLSLSDYSGQGTALVGILDAFWDAKPYVNAEEWREFSSETVPLAKLPKFVFTNAEEFKAEIQIAHYGKAKRITNQSWSITDEKGEELASGTFNQPEINYGLSNLGVVEFPLREIDTAQKLTLKVSVDDTNFKNHWDFWVFPEALPKLPSSVYECTELEEKALKVLEKGGTVLLNAAGKIVKGAEVAQTFLPMFWNTSWFQMRPPHTLGIVVDPEHPLFQDFPTDFHSDLQWWSILNKQQVMHLEDFPPAFKPLIQPIDTWFMNRRLAMAFEAQVGNGKLMVISVDLNDPKKDAAAHQLYYSLQQYMNSDDFNPETKLEPKLIQDLFTTPSRQQFDMYTKDSPDELKPKNEGK</sequence>
<feature type="domain" description="Glycosyl hydrolases family 2 sugar binding" evidence="10">
    <location>
        <begin position="31"/>
        <end position="223"/>
    </location>
</feature>
<organism evidence="11 12">
    <name type="scientific">Leeuwenhoekiella aestuarii</name>
    <dbReference type="NCBI Taxonomy" id="2249426"/>
    <lineage>
        <taxon>Bacteria</taxon>
        <taxon>Pseudomonadati</taxon>
        <taxon>Bacteroidota</taxon>
        <taxon>Flavobacteriia</taxon>
        <taxon>Flavobacteriales</taxon>
        <taxon>Flavobacteriaceae</taxon>
        <taxon>Leeuwenhoekiella</taxon>
    </lineage>
</organism>
<dbReference type="EC" id="3.2.1.23" evidence="3"/>
<evidence type="ECO:0000313" key="11">
    <source>
        <dbReference type="EMBL" id="RXG13153.1"/>
    </source>
</evidence>
<keyword evidence="12" id="KW-1185">Reference proteome</keyword>
<evidence type="ECO:0000256" key="4">
    <source>
        <dbReference type="ARBA" id="ARBA00022801"/>
    </source>
</evidence>
<comment type="catalytic activity">
    <reaction evidence="1">
        <text>Hydrolysis of terminal non-reducing beta-D-galactose residues in beta-D-galactosides.</text>
        <dbReference type="EC" id="3.2.1.23"/>
    </reaction>
</comment>
<accession>A0A4Q0NR45</accession>
<keyword evidence="7" id="KW-0732">Signal</keyword>
<dbReference type="EMBL" id="QOVI01000005">
    <property type="protein sequence ID" value="RXG13153.1"/>
    <property type="molecule type" value="Genomic_DNA"/>
</dbReference>
<dbReference type="Pfam" id="PF02836">
    <property type="entry name" value="Glyco_hydro_2_C"/>
    <property type="match status" value="1"/>
</dbReference>
<dbReference type="InterPro" id="IPR050347">
    <property type="entry name" value="Bact_Beta-galactosidase"/>
</dbReference>
<dbReference type="Gene3D" id="3.20.20.80">
    <property type="entry name" value="Glycosidases"/>
    <property type="match status" value="1"/>
</dbReference>
<proteinExistence type="inferred from homology"/>
<feature type="domain" description="Glycoside hydrolase family 2 catalytic" evidence="9">
    <location>
        <begin position="338"/>
        <end position="489"/>
    </location>
</feature>
<dbReference type="InterPro" id="IPR006102">
    <property type="entry name" value="Ig-like_GH2"/>
</dbReference>
<comment type="similarity">
    <text evidence="2">Belongs to the glycosyl hydrolase 2 family.</text>
</comment>
<feature type="domain" description="Glycoside hydrolase family 2 immunoglobulin-like beta-sandwich" evidence="8">
    <location>
        <begin position="225"/>
        <end position="333"/>
    </location>
</feature>
<evidence type="ECO:0000256" key="3">
    <source>
        <dbReference type="ARBA" id="ARBA00012756"/>
    </source>
</evidence>
<gene>
    <name evidence="11" type="ORF">DSM04_105131</name>
</gene>
<dbReference type="GO" id="GO:0009341">
    <property type="term" value="C:beta-galactosidase complex"/>
    <property type="evidence" value="ECO:0007669"/>
    <property type="project" value="TreeGrafter"/>
</dbReference>
<dbReference type="InterPro" id="IPR006103">
    <property type="entry name" value="Glyco_hydro_2_cat"/>
</dbReference>
<evidence type="ECO:0000256" key="6">
    <source>
        <dbReference type="SAM" id="MobiDB-lite"/>
    </source>
</evidence>
<name>A0A4Q0NR45_9FLAO</name>
<dbReference type="Proteomes" id="UP000289821">
    <property type="component" value="Unassembled WGS sequence"/>
</dbReference>
<dbReference type="Gene3D" id="2.60.40.10">
    <property type="entry name" value="Immunoglobulins"/>
    <property type="match status" value="1"/>
</dbReference>
<dbReference type="InterPro" id="IPR006104">
    <property type="entry name" value="Glyco_hydro_2_N"/>
</dbReference>
<keyword evidence="4 11" id="KW-0378">Hydrolase</keyword>
<evidence type="ECO:0000256" key="2">
    <source>
        <dbReference type="ARBA" id="ARBA00007401"/>
    </source>
</evidence>
<evidence type="ECO:0000259" key="9">
    <source>
        <dbReference type="Pfam" id="PF02836"/>
    </source>
</evidence>
<feature type="signal peptide" evidence="7">
    <location>
        <begin position="1"/>
        <end position="25"/>
    </location>
</feature>
<dbReference type="Pfam" id="PF02837">
    <property type="entry name" value="Glyco_hydro_2_N"/>
    <property type="match status" value="1"/>
</dbReference>
<dbReference type="InterPro" id="IPR017853">
    <property type="entry name" value="GH"/>
</dbReference>
<feature type="region of interest" description="Disordered" evidence="6">
    <location>
        <begin position="944"/>
        <end position="963"/>
    </location>
</feature>
<protein>
    <recommendedName>
        <fullName evidence="3">beta-galactosidase</fullName>
        <ecNumber evidence="3">3.2.1.23</ecNumber>
    </recommendedName>
</protein>
<reference evidence="11 12" key="1">
    <citation type="submission" date="2018-07" db="EMBL/GenBank/DDBJ databases">
        <title>Leeuwenhoekiella genomics.</title>
        <authorList>
            <person name="Tahon G."/>
            <person name="Willems A."/>
        </authorList>
    </citation>
    <scope>NUCLEOTIDE SEQUENCE [LARGE SCALE GENOMIC DNA]</scope>
    <source>
        <strain evidence="11 12">R-50232</strain>
    </source>
</reference>
<dbReference type="SUPFAM" id="SSF49785">
    <property type="entry name" value="Galactose-binding domain-like"/>
    <property type="match status" value="1"/>
</dbReference>
<keyword evidence="5" id="KW-0326">Glycosidase</keyword>
<dbReference type="GO" id="GO:0005990">
    <property type="term" value="P:lactose catabolic process"/>
    <property type="evidence" value="ECO:0007669"/>
    <property type="project" value="TreeGrafter"/>
</dbReference>
<dbReference type="SUPFAM" id="SSF51445">
    <property type="entry name" value="(Trans)glycosidases"/>
    <property type="match status" value="1"/>
</dbReference>
<evidence type="ECO:0000256" key="1">
    <source>
        <dbReference type="ARBA" id="ARBA00001412"/>
    </source>
</evidence>
<dbReference type="AlphaFoldDB" id="A0A4Q0NR45"/>
<dbReference type="InterPro" id="IPR013783">
    <property type="entry name" value="Ig-like_fold"/>
</dbReference>
<dbReference type="Gene3D" id="2.60.120.260">
    <property type="entry name" value="Galactose-binding domain-like"/>
    <property type="match status" value="1"/>
</dbReference>
<feature type="chain" id="PRO_5020291230" description="beta-galactosidase" evidence="7">
    <location>
        <begin position="26"/>
        <end position="963"/>
    </location>
</feature>
<dbReference type="InterPro" id="IPR008979">
    <property type="entry name" value="Galactose-bd-like_sf"/>
</dbReference>
<evidence type="ECO:0000313" key="12">
    <source>
        <dbReference type="Proteomes" id="UP000289821"/>
    </source>
</evidence>
<evidence type="ECO:0000256" key="5">
    <source>
        <dbReference type="ARBA" id="ARBA00023295"/>
    </source>
</evidence>
<feature type="compositionally biased region" description="Basic and acidic residues" evidence="6">
    <location>
        <begin position="948"/>
        <end position="963"/>
    </location>
</feature>
<dbReference type="Pfam" id="PF00703">
    <property type="entry name" value="Glyco_hydro_2"/>
    <property type="match status" value="1"/>
</dbReference>
<dbReference type="PANTHER" id="PTHR46323:SF2">
    <property type="entry name" value="BETA-GALACTOSIDASE"/>
    <property type="match status" value="1"/>
</dbReference>
<comment type="caution">
    <text evidence="11">The sequence shown here is derived from an EMBL/GenBank/DDBJ whole genome shotgun (WGS) entry which is preliminary data.</text>
</comment>
<evidence type="ECO:0000259" key="8">
    <source>
        <dbReference type="Pfam" id="PF00703"/>
    </source>
</evidence>